<dbReference type="InterPro" id="IPR054613">
    <property type="entry name" value="Peptidase_S78_dom"/>
</dbReference>
<keyword evidence="3" id="KW-0378">Hydrolase</keyword>
<dbReference type="AlphaFoldDB" id="A0A0D7EQY4"/>
<dbReference type="OrthoDB" id="9804926at2"/>
<dbReference type="Pfam" id="PF04586">
    <property type="entry name" value="Peptidase_S78"/>
    <property type="match status" value="1"/>
</dbReference>
<name>A0A0D7EQY4_RHOPL</name>
<proteinExistence type="predicted"/>
<sequence>MDRLEIKAAITVDDTGTITGNAWPFGSADSSNDIITKGAFHFAVAELPMLFGHNPDDLIGTWNEATETPDGLVTKGKLHMEQPRARAVHGLIKGGLVTGLSIGFKAKAFTRQGRNRVISALDLFEISVVRNPMHPRARILSAKSEDTALAIAEAINRATAALRTNH</sequence>
<evidence type="ECO:0000256" key="1">
    <source>
        <dbReference type="ARBA" id="ARBA00022612"/>
    </source>
</evidence>
<evidence type="ECO:0000313" key="5">
    <source>
        <dbReference type="EMBL" id="KIZ43096.1"/>
    </source>
</evidence>
<dbReference type="EMBL" id="JXXE01000233">
    <property type="protein sequence ID" value="KIZ43096.1"/>
    <property type="molecule type" value="Genomic_DNA"/>
</dbReference>
<accession>A0A0D7EQY4</accession>
<dbReference type="InterPro" id="IPR006433">
    <property type="entry name" value="Prohead_protease"/>
</dbReference>
<evidence type="ECO:0000313" key="6">
    <source>
        <dbReference type="Proteomes" id="UP000032515"/>
    </source>
</evidence>
<keyword evidence="2" id="KW-0645">Protease</keyword>
<gene>
    <name evidence="5" type="ORF">OO17_11865</name>
</gene>
<dbReference type="PATRIC" id="fig|1076.23.peg.2432"/>
<protein>
    <submittedName>
        <fullName evidence="5">Peptidase U35</fullName>
    </submittedName>
</protein>
<dbReference type="NCBIfam" id="TIGR01543">
    <property type="entry name" value="proheadase_HK97"/>
    <property type="match status" value="1"/>
</dbReference>
<dbReference type="GO" id="GO:0006508">
    <property type="term" value="P:proteolysis"/>
    <property type="evidence" value="ECO:0007669"/>
    <property type="project" value="UniProtKB-KW"/>
</dbReference>
<keyword evidence="1" id="KW-1188">Viral release from host cell</keyword>
<dbReference type="RefSeq" id="WP_044410562.1">
    <property type="nucleotide sequence ID" value="NZ_JXXE01000233.1"/>
</dbReference>
<evidence type="ECO:0000259" key="4">
    <source>
        <dbReference type="Pfam" id="PF04586"/>
    </source>
</evidence>
<evidence type="ECO:0000256" key="3">
    <source>
        <dbReference type="ARBA" id="ARBA00022801"/>
    </source>
</evidence>
<organism evidence="5 6">
    <name type="scientific">Rhodopseudomonas palustris</name>
    <dbReference type="NCBI Taxonomy" id="1076"/>
    <lineage>
        <taxon>Bacteria</taxon>
        <taxon>Pseudomonadati</taxon>
        <taxon>Pseudomonadota</taxon>
        <taxon>Alphaproteobacteria</taxon>
        <taxon>Hyphomicrobiales</taxon>
        <taxon>Nitrobacteraceae</taxon>
        <taxon>Rhodopseudomonas</taxon>
    </lineage>
</organism>
<comment type="caution">
    <text evidence="5">The sequence shown here is derived from an EMBL/GenBank/DDBJ whole genome shotgun (WGS) entry which is preliminary data.</text>
</comment>
<dbReference type="Proteomes" id="UP000032515">
    <property type="component" value="Unassembled WGS sequence"/>
</dbReference>
<reference evidence="5 6" key="1">
    <citation type="submission" date="2014-11" db="EMBL/GenBank/DDBJ databases">
        <title>Genomics and ecophysiology of heterotrophic nitrogen fixing bacteria isolated from estuarine surface water.</title>
        <authorList>
            <person name="Bentzon-Tilia M."/>
            <person name="Severin I."/>
            <person name="Hansen L.H."/>
            <person name="Riemann L."/>
        </authorList>
    </citation>
    <scope>NUCLEOTIDE SEQUENCE [LARGE SCALE GENOMIC DNA]</scope>
    <source>
        <strain evidence="5 6">BAL398</strain>
    </source>
</reference>
<evidence type="ECO:0000256" key="2">
    <source>
        <dbReference type="ARBA" id="ARBA00022670"/>
    </source>
</evidence>
<dbReference type="GO" id="GO:0008233">
    <property type="term" value="F:peptidase activity"/>
    <property type="evidence" value="ECO:0007669"/>
    <property type="project" value="UniProtKB-KW"/>
</dbReference>
<feature type="domain" description="Prohead serine protease" evidence="4">
    <location>
        <begin position="13"/>
        <end position="143"/>
    </location>
</feature>